<dbReference type="EMBL" id="JAVRJZ010000005">
    <property type="protein sequence ID" value="KAK2722971.1"/>
    <property type="molecule type" value="Genomic_DNA"/>
</dbReference>
<feature type="region of interest" description="Disordered" evidence="1">
    <location>
        <begin position="218"/>
        <end position="246"/>
    </location>
</feature>
<dbReference type="Pfam" id="PF00397">
    <property type="entry name" value="WW"/>
    <property type="match status" value="1"/>
</dbReference>
<gene>
    <name evidence="3" type="ORF">QYM36_003235</name>
</gene>
<accession>A0AA88IET2</accession>
<organism evidence="3 4">
    <name type="scientific">Artemia franciscana</name>
    <name type="common">Brine shrimp</name>
    <name type="synonym">Artemia sanfranciscana</name>
    <dbReference type="NCBI Taxonomy" id="6661"/>
    <lineage>
        <taxon>Eukaryota</taxon>
        <taxon>Metazoa</taxon>
        <taxon>Ecdysozoa</taxon>
        <taxon>Arthropoda</taxon>
        <taxon>Crustacea</taxon>
        <taxon>Branchiopoda</taxon>
        <taxon>Anostraca</taxon>
        <taxon>Artemiidae</taxon>
        <taxon>Artemia</taxon>
    </lineage>
</organism>
<dbReference type="InterPro" id="IPR039881">
    <property type="entry name" value="PCIF1-like"/>
</dbReference>
<protein>
    <recommendedName>
        <fullName evidence="2">WW domain-containing protein</fullName>
    </recommendedName>
</protein>
<feature type="compositionally biased region" description="Polar residues" evidence="1">
    <location>
        <begin position="317"/>
        <end position="331"/>
    </location>
</feature>
<keyword evidence="4" id="KW-1185">Reference proteome</keyword>
<dbReference type="Pfam" id="PF12237">
    <property type="entry name" value="PCIF1_WW"/>
    <property type="match status" value="1"/>
</dbReference>
<evidence type="ECO:0000313" key="3">
    <source>
        <dbReference type="EMBL" id="KAK2722971.1"/>
    </source>
</evidence>
<dbReference type="Proteomes" id="UP001187531">
    <property type="component" value="Unassembled WGS sequence"/>
</dbReference>
<feature type="domain" description="WW" evidence="2">
    <location>
        <begin position="430"/>
        <end position="464"/>
    </location>
</feature>
<dbReference type="InterPro" id="IPR036020">
    <property type="entry name" value="WW_dom_sf"/>
</dbReference>
<reference evidence="3" key="1">
    <citation type="submission" date="2023-07" db="EMBL/GenBank/DDBJ databases">
        <title>Chromosome-level genome assembly of Artemia franciscana.</title>
        <authorList>
            <person name="Jo E."/>
        </authorList>
    </citation>
    <scope>NUCLEOTIDE SEQUENCE</scope>
    <source>
        <tissue evidence="3">Whole body</tissue>
    </source>
</reference>
<dbReference type="AlphaFoldDB" id="A0AA88IET2"/>
<name>A0AA88IET2_ARTSF</name>
<evidence type="ECO:0000313" key="4">
    <source>
        <dbReference type="Proteomes" id="UP001187531"/>
    </source>
</evidence>
<feature type="compositionally biased region" description="Basic and acidic residues" evidence="1">
    <location>
        <begin position="1009"/>
        <end position="1021"/>
    </location>
</feature>
<dbReference type="FunFam" id="2.20.70.10:FF:000036">
    <property type="entry name" value="Phosphorylated CTD-interacting factor 1"/>
    <property type="match status" value="1"/>
</dbReference>
<feature type="compositionally biased region" description="Polar residues" evidence="1">
    <location>
        <begin position="349"/>
        <end position="360"/>
    </location>
</feature>
<dbReference type="PANTHER" id="PTHR21727:SF0">
    <property type="entry name" value="MRNA (2'-O-METHYLADENOSINE-N(6)-)-METHYLTRANSFERASE"/>
    <property type="match status" value="1"/>
</dbReference>
<dbReference type="GO" id="GO:0016422">
    <property type="term" value="F:mRNA (2'-O-methyladenosine-N6-)-methyltransferase activity"/>
    <property type="evidence" value="ECO:0007669"/>
    <property type="project" value="InterPro"/>
</dbReference>
<dbReference type="PANTHER" id="PTHR21727">
    <property type="entry name" value="PHOSPHORYLATED CTD INTERACTING FACTOR 1"/>
    <property type="match status" value="1"/>
</dbReference>
<feature type="compositionally biased region" description="Low complexity" evidence="1">
    <location>
        <begin position="298"/>
        <end position="309"/>
    </location>
</feature>
<evidence type="ECO:0000259" key="2">
    <source>
        <dbReference type="PROSITE" id="PS50020"/>
    </source>
</evidence>
<comment type="caution">
    <text evidence="3">The sequence shown here is derived from an EMBL/GenBank/DDBJ whole genome shotgun (WGS) entry which is preliminary data.</text>
</comment>
<dbReference type="SUPFAM" id="SSF51045">
    <property type="entry name" value="WW domain"/>
    <property type="match status" value="1"/>
</dbReference>
<feature type="region of interest" description="Disordered" evidence="1">
    <location>
        <begin position="1009"/>
        <end position="1028"/>
    </location>
</feature>
<sequence length="1028" mass="117022">MNSNGSQRQDFPDWEIQHAFAQRYASQPLSPLANPYMNLSYQAHALAYSNPYAYQSLQGAVLPASSQADFHSLHQYQKPNQMYNQPTLKPRGPDVLQSTNLHQLYQYQNQPYGQDLSLSLRTALPPTPNSTPSPVINQESPLSLTNQSQHNLTAGNFGNLSMDGSRVDIRQQQQQMNMQNYPQDTRPSIQNPYNQINPQSTGVVTKNDVPQFTELSSSISSMPLANQQPSKRMPENNSQGNVPRPVYKQHEELPSPASIPQQNSPHVFAESFQQAMSPLPRRQEDVLKSPHQRRSIDPASPASFSGSPSRLQILSPAMSQTHSPASSTTEHGSPMHNADPLSPSIEKSPGNSYGGTQSPVSMVREEANTIESNSVPQAAFQQQQIPSPASETTNQEQGNIQQSSPLMQPQQVQVAPPAIIQGDTVDLHPELVQQGWRRCWSRRENRFYFWNFRTNESLWEMPPMHLGFDPVSDPLGIQCTSPAPVGMKRNLQGMETPTPKKQAVDETIVGKFVLAGPWDLEIPTNVVMCERPPFPFCHPHPDVELLRCSFASKLRQCYQEMCHSRESIDAPKESFNRWLMERKTIDSGRDPLLPSQCTPEVSPSMYREIMNDLPMKLIKPKFTGDARKQLSKYCEAAKSMIDALNATSESRKIVKWNVEDTFQWLRKTVGASYDDFQERLAHLKTQLTPHITAAAKASVEGICVKINTLSAEYAKKVMDREKAFLKENGIEEFPLQNLQGRRVWCYSARLNYPLIPQQPIVEYFIDRDQTLLRYKGDAVRVNSMFMQKLEQLYRFNSPEDRKFDYFLPRVWCLLKRYNTFFGLNPNEGQSTQGALPVTVFECLNKHFGVTFECFASPMNSYFKQYCSAFPDTDGYFGSRGSFLDFKPISGSFEANPPFCEELMNAAVTHMEHLLANSPEPLSFVIFVPEWRDPPPPILKRLEESPWRRRQVVVPQYEHEYRHGFQHILPKTEVNIRAAHGTVIVWLQNQPGYQKWGPSEERVDALLDAYRPGRERERDKQEMLSPKRP</sequence>
<evidence type="ECO:0000256" key="1">
    <source>
        <dbReference type="SAM" id="MobiDB-lite"/>
    </source>
</evidence>
<feature type="compositionally biased region" description="Polar residues" evidence="1">
    <location>
        <begin position="369"/>
        <end position="407"/>
    </location>
</feature>
<dbReference type="PROSITE" id="PS50020">
    <property type="entry name" value="WW_DOMAIN_2"/>
    <property type="match status" value="1"/>
</dbReference>
<dbReference type="Gene3D" id="2.20.70.10">
    <property type="match status" value="1"/>
</dbReference>
<dbReference type="GO" id="GO:0005634">
    <property type="term" value="C:nucleus"/>
    <property type="evidence" value="ECO:0007669"/>
    <property type="project" value="TreeGrafter"/>
</dbReference>
<proteinExistence type="predicted"/>
<dbReference type="GO" id="GO:0099122">
    <property type="term" value="F:RNA polymerase II C-terminal domain binding"/>
    <property type="evidence" value="ECO:0007669"/>
    <property type="project" value="InterPro"/>
</dbReference>
<dbReference type="CDD" id="cd00201">
    <property type="entry name" value="WW"/>
    <property type="match status" value="1"/>
</dbReference>
<dbReference type="InterPro" id="IPR001202">
    <property type="entry name" value="WW_dom"/>
</dbReference>
<dbReference type="InterPro" id="IPR022035">
    <property type="entry name" value="PCIF1_WW"/>
</dbReference>
<feature type="region of interest" description="Disordered" evidence="1">
    <location>
        <begin position="281"/>
        <end position="413"/>
    </location>
</feature>
<feature type="compositionally biased region" description="Polar residues" evidence="1">
    <location>
        <begin position="218"/>
        <end position="241"/>
    </location>
</feature>